<feature type="transmembrane region" description="Helical" evidence="7">
    <location>
        <begin position="324"/>
        <end position="347"/>
    </location>
</feature>
<protein>
    <submittedName>
        <fullName evidence="8">Polysaccharide biosynthesis protein</fullName>
    </submittedName>
</protein>
<evidence type="ECO:0000256" key="7">
    <source>
        <dbReference type="SAM" id="Phobius"/>
    </source>
</evidence>
<evidence type="ECO:0000313" key="8">
    <source>
        <dbReference type="EMBL" id="RLL73030.1"/>
    </source>
</evidence>
<evidence type="ECO:0000313" key="9">
    <source>
        <dbReference type="Proteomes" id="UP000279673"/>
    </source>
</evidence>
<dbReference type="Pfam" id="PF13440">
    <property type="entry name" value="Polysacc_synt_3"/>
    <property type="match status" value="1"/>
</dbReference>
<keyword evidence="4 7" id="KW-0812">Transmembrane</keyword>
<evidence type="ECO:0000256" key="5">
    <source>
        <dbReference type="ARBA" id="ARBA00022989"/>
    </source>
</evidence>
<name>A0A421BXI8_9RHOB</name>
<comment type="similarity">
    <text evidence="2">Belongs to the polysaccharide synthase family.</text>
</comment>
<dbReference type="PANTHER" id="PTHR30250">
    <property type="entry name" value="PST FAMILY PREDICTED COLANIC ACID TRANSPORTER"/>
    <property type="match status" value="1"/>
</dbReference>
<evidence type="ECO:0000256" key="4">
    <source>
        <dbReference type="ARBA" id="ARBA00022692"/>
    </source>
</evidence>
<feature type="transmembrane region" description="Helical" evidence="7">
    <location>
        <begin position="359"/>
        <end position="379"/>
    </location>
</feature>
<comment type="caution">
    <text evidence="8">The sequence shown here is derived from an EMBL/GenBank/DDBJ whole genome shotgun (WGS) entry which is preliminary data.</text>
</comment>
<dbReference type="Proteomes" id="UP000279673">
    <property type="component" value="Unassembled WGS sequence"/>
</dbReference>
<evidence type="ECO:0000256" key="1">
    <source>
        <dbReference type="ARBA" id="ARBA00004651"/>
    </source>
</evidence>
<dbReference type="AlphaFoldDB" id="A0A421BXI8"/>
<sequence length="419" mass="43394">MRTPRFPTAGSFASHLMALGLSDVAQRASRLAVVVVVARNLDAGAIGLAAGAMAASDLLKALTENGVNQRIIAAPEADLEAACITGRKIHRAWCLGLFALQVLVGAGVWAGTGDALVFGMIVLLAGEYLVMPAGLIHCALAMREGRLARTAAIGGTQVVFANLLTAVLALVLAGPLALVLPRLIAAPVWLIGMRRLRPWRPVPGLEGLPLRHFTGYGAAVLGVEVVKAARLQADKLVIGLILGPELLGAYFLAFNAGLGLASSFANAFGVALFPALCRAEDRAQALRRALLLSVGLIAPVVVVQALLAPWYVPILFGAKWAGMSAIVSTLCLAAIPALVWTAAAQWLRAEGRPALEFRVTLAMTVLLIANTALTAPFGLGVTAAGYLAVASLTQLGAALPALASALRLPRRPALRLANA</sequence>
<comment type="subcellular location">
    <subcellularLocation>
        <location evidence="1">Cell membrane</location>
        <topology evidence="1">Multi-pass membrane protein</topology>
    </subcellularLocation>
</comment>
<dbReference type="PANTHER" id="PTHR30250:SF10">
    <property type="entry name" value="LIPOPOLYSACCHARIDE BIOSYNTHESIS PROTEIN WZXC"/>
    <property type="match status" value="1"/>
</dbReference>
<dbReference type="EMBL" id="RCHI01000001">
    <property type="protein sequence ID" value="RLL73030.1"/>
    <property type="molecule type" value="Genomic_DNA"/>
</dbReference>
<keyword evidence="3" id="KW-1003">Cell membrane</keyword>
<keyword evidence="6 7" id="KW-0472">Membrane</keyword>
<dbReference type="GO" id="GO:0005886">
    <property type="term" value="C:plasma membrane"/>
    <property type="evidence" value="ECO:0007669"/>
    <property type="project" value="UniProtKB-SubCell"/>
</dbReference>
<keyword evidence="9" id="KW-1185">Reference proteome</keyword>
<feature type="transmembrane region" description="Helical" evidence="7">
    <location>
        <begin position="289"/>
        <end position="312"/>
    </location>
</feature>
<feature type="transmembrane region" description="Helical" evidence="7">
    <location>
        <begin position="116"/>
        <end position="142"/>
    </location>
</feature>
<reference evidence="8 9" key="1">
    <citation type="submission" date="2018-10" db="EMBL/GenBank/DDBJ databases">
        <title>Rhodobacter sp . BO-81.</title>
        <authorList>
            <person name="Im W.T."/>
        </authorList>
    </citation>
    <scope>NUCLEOTIDE SEQUENCE [LARGE SCALE GENOMIC DNA]</scope>
    <source>
        <strain evidence="8 9">BO-81</strain>
    </source>
</reference>
<accession>A0A421BXI8</accession>
<organism evidence="8 9">
    <name type="scientific">Paenirhodobacter hankyongi</name>
    <dbReference type="NCBI Taxonomy" id="2294033"/>
    <lineage>
        <taxon>Bacteria</taxon>
        <taxon>Pseudomonadati</taxon>
        <taxon>Pseudomonadota</taxon>
        <taxon>Alphaproteobacteria</taxon>
        <taxon>Rhodobacterales</taxon>
        <taxon>Rhodobacter group</taxon>
        <taxon>Paenirhodobacter</taxon>
    </lineage>
</organism>
<feature type="transmembrane region" description="Helical" evidence="7">
    <location>
        <begin position="385"/>
        <end position="406"/>
    </location>
</feature>
<evidence type="ECO:0000256" key="6">
    <source>
        <dbReference type="ARBA" id="ARBA00023136"/>
    </source>
</evidence>
<feature type="transmembrane region" description="Helical" evidence="7">
    <location>
        <begin position="163"/>
        <end position="190"/>
    </location>
</feature>
<evidence type="ECO:0000256" key="3">
    <source>
        <dbReference type="ARBA" id="ARBA00022475"/>
    </source>
</evidence>
<evidence type="ECO:0000256" key="2">
    <source>
        <dbReference type="ARBA" id="ARBA00007430"/>
    </source>
</evidence>
<dbReference type="InterPro" id="IPR050833">
    <property type="entry name" value="Poly_Biosynth_Transport"/>
</dbReference>
<gene>
    <name evidence="8" type="ORF">DYS74_01545</name>
</gene>
<keyword evidence="5 7" id="KW-1133">Transmembrane helix</keyword>
<dbReference type="RefSeq" id="WP_121530392.1">
    <property type="nucleotide sequence ID" value="NZ_RCHI01000001.1"/>
</dbReference>
<feature type="transmembrane region" description="Helical" evidence="7">
    <location>
        <begin position="92"/>
        <end position="110"/>
    </location>
</feature>
<proteinExistence type="inferred from homology"/>